<evidence type="ECO:0000313" key="3">
    <source>
        <dbReference type="EMBL" id="SUQ26892.1"/>
    </source>
</evidence>
<protein>
    <submittedName>
        <fullName evidence="3">Uncharacterized protein</fullName>
    </submittedName>
</protein>
<keyword evidence="1" id="KW-0472">Membrane</keyword>
<sequence>MDDLISMLLRVFGRVFMLLLEIRLVGCFFYTVGYTVSKTVTLGKFPAGNDDAMRMKISYLGLAIIIGVLLLVGIFNTFISR</sequence>
<dbReference type="Proteomes" id="UP000254626">
    <property type="component" value="Unassembled WGS sequence"/>
</dbReference>
<dbReference type="KEGG" id="vfl:AL536_00925"/>
<reference evidence="3 5" key="3">
    <citation type="submission" date="2018-06" db="EMBL/GenBank/DDBJ databases">
        <authorList>
            <consortium name="Pathogen Informatics"/>
            <person name="Doyle S."/>
        </authorList>
    </citation>
    <scope>NUCLEOTIDE SEQUENCE [LARGE SCALE GENOMIC DNA]</scope>
    <source>
        <strain evidence="3 5">NCTC11327</strain>
    </source>
</reference>
<keyword evidence="1" id="KW-0812">Transmembrane</keyword>
<name>A0AAX2LY50_VIBFL</name>
<accession>A0AAX2LY50</accession>
<evidence type="ECO:0000313" key="5">
    <source>
        <dbReference type="Proteomes" id="UP000254626"/>
    </source>
</evidence>
<evidence type="ECO:0000256" key="1">
    <source>
        <dbReference type="SAM" id="Phobius"/>
    </source>
</evidence>
<dbReference type="EMBL" id="UHIP01000002">
    <property type="protein sequence ID" value="SUQ26892.1"/>
    <property type="molecule type" value="Genomic_DNA"/>
</dbReference>
<dbReference type="GeneID" id="41843206"/>
<dbReference type="RefSeq" id="WP_024375015.1">
    <property type="nucleotide sequence ID" value="NZ_CP014034.2"/>
</dbReference>
<dbReference type="AlphaFoldDB" id="A0AAX2LY50"/>
<evidence type="ECO:0000313" key="2">
    <source>
        <dbReference type="EMBL" id="AMF92082.1"/>
    </source>
</evidence>
<feature type="transmembrane region" description="Helical" evidence="1">
    <location>
        <begin position="12"/>
        <end position="37"/>
    </location>
</feature>
<feature type="transmembrane region" description="Helical" evidence="1">
    <location>
        <begin position="57"/>
        <end position="79"/>
    </location>
</feature>
<dbReference type="Proteomes" id="UP000057088">
    <property type="component" value="Chromosome 1"/>
</dbReference>
<organism evidence="3 5">
    <name type="scientific">Vibrio fluvialis</name>
    <dbReference type="NCBI Taxonomy" id="676"/>
    <lineage>
        <taxon>Bacteria</taxon>
        <taxon>Pseudomonadati</taxon>
        <taxon>Pseudomonadota</taxon>
        <taxon>Gammaproteobacteria</taxon>
        <taxon>Vibrionales</taxon>
        <taxon>Vibrionaceae</taxon>
        <taxon>Vibrio</taxon>
    </lineage>
</organism>
<proteinExistence type="predicted"/>
<reference evidence="4" key="1">
    <citation type="submission" date="2015-12" db="EMBL/GenBank/DDBJ databases">
        <title>FDA dAtabase for Regulatory Grade micrObial Sequences (FDA-ARGOS): Supporting development and validation of Infectious Disease Dx tests.</title>
        <authorList>
            <person name="Hoffmann M."/>
            <person name="Allard M."/>
            <person name="Evans P."/>
            <person name="Brown E."/>
            <person name="Tallon L.J."/>
            <person name="Sadzewicz L."/>
            <person name="Sengamalay N."/>
            <person name="Ott S."/>
            <person name="Godinez A."/>
            <person name="Nagaraj S."/>
            <person name="Vyas G."/>
            <person name="Aluvathingal J."/>
            <person name="Nadendla S."/>
            <person name="Geyer C."/>
            <person name="Sichtig H."/>
        </authorList>
    </citation>
    <scope>NUCLEOTIDE SEQUENCE [LARGE SCALE GENOMIC DNA]</scope>
    <source>
        <strain evidence="4">ATCC 33809</strain>
    </source>
</reference>
<evidence type="ECO:0000313" key="4">
    <source>
        <dbReference type="Proteomes" id="UP000057088"/>
    </source>
</evidence>
<keyword evidence="1" id="KW-1133">Transmembrane helix</keyword>
<keyword evidence="4" id="KW-1185">Reference proteome</keyword>
<reference evidence="2" key="2">
    <citation type="submission" date="2018-01" db="EMBL/GenBank/DDBJ databases">
        <title>FDA dAtabase for Regulatory Grade micrObial Sequences (FDA-ARGOS): Supporting development and validation of Infectious Disease Dx tests.</title>
        <authorList>
            <person name="Hoffmann M."/>
            <person name="Allard M."/>
            <person name="Evans P."/>
            <person name="Brown E."/>
            <person name="Tallon L."/>
            <person name="Sadzewicz L."/>
            <person name="Sengamalay N."/>
            <person name="Ott S."/>
            <person name="Godinez A."/>
            <person name="Nagaraj S."/>
            <person name="Vyas G."/>
            <person name="Aluvathingal J."/>
            <person name="Nadendla S."/>
            <person name="Geyer C."/>
            <person name="Sichtig H."/>
        </authorList>
    </citation>
    <scope>NUCLEOTIDE SEQUENCE</scope>
    <source>
        <strain evidence="2">ATCC 33809</strain>
    </source>
</reference>
<gene>
    <name evidence="2" type="ORF">AL536_00925</name>
    <name evidence="3" type="ORF">NCTC11327_03757</name>
</gene>
<dbReference type="EMBL" id="CP014034">
    <property type="protein sequence ID" value="AMF92082.1"/>
    <property type="molecule type" value="Genomic_DNA"/>
</dbReference>